<feature type="transmembrane region" description="Helical" evidence="1">
    <location>
        <begin position="323"/>
        <end position="348"/>
    </location>
</feature>
<feature type="transmembrane region" description="Helical" evidence="1">
    <location>
        <begin position="288"/>
        <end position="311"/>
    </location>
</feature>
<dbReference type="EMBL" id="CP062983">
    <property type="protein sequence ID" value="QPC84961.1"/>
    <property type="molecule type" value="Genomic_DNA"/>
</dbReference>
<protein>
    <recommendedName>
        <fullName evidence="4">Transmembrane protein</fullName>
    </recommendedName>
</protein>
<feature type="transmembrane region" description="Helical" evidence="1">
    <location>
        <begin position="176"/>
        <end position="203"/>
    </location>
</feature>
<feature type="transmembrane region" description="Helical" evidence="1">
    <location>
        <begin position="87"/>
        <end position="109"/>
    </location>
</feature>
<feature type="transmembrane region" description="Helical" evidence="1">
    <location>
        <begin position="244"/>
        <end position="268"/>
    </location>
</feature>
<evidence type="ECO:0008006" key="4">
    <source>
        <dbReference type="Google" id="ProtNLM"/>
    </source>
</evidence>
<accession>A0A7S8IGM7</accession>
<proteinExistence type="predicted"/>
<reference evidence="2 3" key="1">
    <citation type="submission" date="2020-02" db="EMBL/GenBank/DDBJ databases">
        <authorList>
            <person name="Zheng R.K."/>
            <person name="Sun C.M."/>
        </authorList>
    </citation>
    <scope>NUCLEOTIDE SEQUENCE [LARGE SCALE GENOMIC DNA]</scope>
    <source>
        <strain evidence="3">rifampicinis</strain>
    </source>
</reference>
<evidence type="ECO:0000313" key="2">
    <source>
        <dbReference type="EMBL" id="QPC84961.1"/>
    </source>
</evidence>
<feature type="transmembrane region" description="Helical" evidence="1">
    <location>
        <begin position="659"/>
        <end position="680"/>
    </location>
</feature>
<evidence type="ECO:0000313" key="3">
    <source>
        <dbReference type="Proteomes" id="UP000594468"/>
    </source>
</evidence>
<sequence length="1045" mass="118148">MMTRFDAWFTRYRLLVLAILGSLTFHSGLLLSGTYRGTYDAFVHIFFADHYARSWWNPWEPRWYTGFTMVSYPPLTHQLTALLSKMFSLPVGFIIVMLVSTLVTTLGVYRFSRLWVDERPALYAALLVVFSSSVAETVHVFGQLPTMFVIGVMLNALPFVWRWVEDGNISDLFRGWALLMIAAAGHHVTTLFGMVFFSGPILATLLLRKFRSPHKDENHFEGEKFTPRQIWPLIRQRVARVAPAFFRCGVFGVGLIIILVVTVLPYWLWSRSDPITQITIPHASRDSFLENTAAGLMFFLIPWGVMLFILPYALYKGFGTTNWILASSLALMALLGTGGTTPIPAFMLKGAFYILTLDRFTFWASIIILPFAGQFLESLLHGRLGRWITARFGSFWRIGLAVGLLLSLVGFALFTANLTQYRKFQPGSVDMTPIVEFLAKDNHDNWRYLTLGFGDQLAWLSAQTTALNVEGNYHSARRLPELTSTPIERLDGAKFTSIPGLGSLQAFLTNPQRYNLKYTFANDAFYEPILYFSGWHKLGVLENDVQVWERADVPPLPAQIPVTVYPAWQRLMWGTLPVGSLFVATVVFFFTTAIVPRFNLSLQRTPIIKRIVRLRIIRFWLIDDDTHEVQFPSEDWQLWKRITRRLFPELKLNPRPRRVLYGVLLLIVLAGGVVVAWRVFRQKTVSPEAVILNYYDALDFKRFTDSYTYLATDLTQEEYLRWLSLQGGILASFAKLENLYTDVEPNADGSVTAYVTAEWLTSLGTYPVEETWQLIPQGGTWQLVLDIEPPEVPRETFVATSNVDFYLDLPLTTLDETALNRGVLDRSILSVSPVQVVYVPDVPIGFAPESYDAGRIEGRFEGLISVIGAVKNHASAPAHLTITAILRDKNLNRLAETNVMDGMMHQLWPQEITPFRVDFTGASATDILDIGVVDSVELIVRGVPTSHNLGRSLVMLNDHTLYNAGLQMVDIPRLLTTFTDIDGNPYWVDGTYLEQAIAPGKTLAYSLPTVPDDLQLMDLPVTITGPRLVDWDSTVPDVVVYGYSR</sequence>
<dbReference type="Proteomes" id="UP000594468">
    <property type="component" value="Chromosome"/>
</dbReference>
<feature type="transmembrane region" description="Helical" evidence="1">
    <location>
        <begin position="571"/>
        <end position="595"/>
    </location>
</feature>
<evidence type="ECO:0000256" key="1">
    <source>
        <dbReference type="SAM" id="Phobius"/>
    </source>
</evidence>
<gene>
    <name evidence="2" type="ORF">G4Y79_11500</name>
</gene>
<feature type="transmembrane region" description="Helical" evidence="1">
    <location>
        <begin position="396"/>
        <end position="416"/>
    </location>
</feature>
<feature type="transmembrane region" description="Helical" evidence="1">
    <location>
        <begin position="121"/>
        <end position="141"/>
    </location>
</feature>
<keyword evidence="1" id="KW-0472">Membrane</keyword>
<keyword evidence="1" id="KW-1133">Transmembrane helix</keyword>
<dbReference type="AlphaFoldDB" id="A0A7S8IGM7"/>
<organism evidence="2 3">
    <name type="scientific">Phototrophicus methaneseepsis</name>
    <dbReference type="NCBI Taxonomy" id="2710758"/>
    <lineage>
        <taxon>Bacteria</taxon>
        <taxon>Bacillati</taxon>
        <taxon>Chloroflexota</taxon>
        <taxon>Candidatus Thermofontia</taxon>
        <taxon>Phototrophicales</taxon>
        <taxon>Phototrophicaceae</taxon>
        <taxon>Phototrophicus</taxon>
    </lineage>
</organism>
<name>A0A7S8IGM7_9CHLR</name>
<dbReference type="RefSeq" id="WP_195173024.1">
    <property type="nucleotide sequence ID" value="NZ_CP062983.1"/>
</dbReference>
<feature type="transmembrane region" description="Helical" evidence="1">
    <location>
        <begin position="360"/>
        <end position="376"/>
    </location>
</feature>
<keyword evidence="3" id="KW-1185">Reference proteome</keyword>
<keyword evidence="1" id="KW-0812">Transmembrane</keyword>
<dbReference type="KEGG" id="pmet:G4Y79_11500"/>